<proteinExistence type="predicted"/>
<organism evidence="1 2">
    <name type="scientific">Ancylostoma ceylanicum</name>
    <dbReference type="NCBI Taxonomy" id="53326"/>
    <lineage>
        <taxon>Eukaryota</taxon>
        <taxon>Metazoa</taxon>
        <taxon>Ecdysozoa</taxon>
        <taxon>Nematoda</taxon>
        <taxon>Chromadorea</taxon>
        <taxon>Rhabditida</taxon>
        <taxon>Rhabditina</taxon>
        <taxon>Rhabditomorpha</taxon>
        <taxon>Strongyloidea</taxon>
        <taxon>Ancylostomatidae</taxon>
        <taxon>Ancylostomatinae</taxon>
        <taxon>Ancylostoma</taxon>
    </lineage>
</organism>
<sequence>MKTRTVISNGCADNQSATLIKRVSTTGVSAHTLSYKRWYRRGGTAARALWLTAAPLEAAGNYDVSVPLVSAQQACCLGRCSRQPECTCRSLAPCLRPFGIYCM</sequence>
<name>A0A016TWB5_9BILA</name>
<evidence type="ECO:0000313" key="2">
    <source>
        <dbReference type="Proteomes" id="UP000024635"/>
    </source>
</evidence>
<dbReference type="EMBL" id="JARK01001407">
    <property type="protein sequence ID" value="EYC07349.1"/>
    <property type="molecule type" value="Genomic_DNA"/>
</dbReference>
<comment type="caution">
    <text evidence="1">The sequence shown here is derived from an EMBL/GenBank/DDBJ whole genome shotgun (WGS) entry which is preliminary data.</text>
</comment>
<protein>
    <submittedName>
        <fullName evidence="1">Uncharacterized protein</fullName>
    </submittedName>
</protein>
<gene>
    <name evidence="1" type="primary">Acey_s0071.g610</name>
    <name evidence="1" type="ORF">Y032_0071g610</name>
</gene>
<accession>A0A016TWB5</accession>
<dbReference type="Proteomes" id="UP000024635">
    <property type="component" value="Unassembled WGS sequence"/>
</dbReference>
<evidence type="ECO:0000313" key="1">
    <source>
        <dbReference type="EMBL" id="EYC07349.1"/>
    </source>
</evidence>
<dbReference type="AlphaFoldDB" id="A0A016TWB5"/>
<reference evidence="2" key="1">
    <citation type="journal article" date="2015" name="Nat. Genet.">
        <title>The genome and transcriptome of the zoonotic hookworm Ancylostoma ceylanicum identify infection-specific gene families.</title>
        <authorList>
            <person name="Schwarz E.M."/>
            <person name="Hu Y."/>
            <person name="Antoshechkin I."/>
            <person name="Miller M.M."/>
            <person name="Sternberg P.W."/>
            <person name="Aroian R.V."/>
        </authorList>
    </citation>
    <scope>NUCLEOTIDE SEQUENCE</scope>
    <source>
        <strain evidence="2">HY135</strain>
    </source>
</reference>
<keyword evidence="2" id="KW-1185">Reference proteome</keyword>